<dbReference type="InterPro" id="IPR000182">
    <property type="entry name" value="GNAT_dom"/>
</dbReference>
<dbReference type="SUPFAM" id="SSF55729">
    <property type="entry name" value="Acyl-CoA N-acyltransferases (Nat)"/>
    <property type="match status" value="1"/>
</dbReference>
<dbReference type="Gene3D" id="3.40.630.30">
    <property type="match status" value="1"/>
</dbReference>
<dbReference type="OrthoDB" id="410198at2759"/>
<dbReference type="GO" id="GO:0016747">
    <property type="term" value="F:acyltransferase activity, transferring groups other than amino-acyl groups"/>
    <property type="evidence" value="ECO:0007669"/>
    <property type="project" value="InterPro"/>
</dbReference>
<evidence type="ECO:0000259" key="1">
    <source>
        <dbReference type="PROSITE" id="PS51186"/>
    </source>
</evidence>
<dbReference type="EMBL" id="CAJPDT010000038">
    <property type="protein sequence ID" value="CAF9925140.1"/>
    <property type="molecule type" value="Genomic_DNA"/>
</dbReference>
<dbReference type="InterPro" id="IPR016181">
    <property type="entry name" value="Acyl_CoA_acyltransferase"/>
</dbReference>
<organism evidence="2 3">
    <name type="scientific">Imshaugia aleurites</name>
    <dbReference type="NCBI Taxonomy" id="172621"/>
    <lineage>
        <taxon>Eukaryota</taxon>
        <taxon>Fungi</taxon>
        <taxon>Dikarya</taxon>
        <taxon>Ascomycota</taxon>
        <taxon>Pezizomycotina</taxon>
        <taxon>Lecanoromycetes</taxon>
        <taxon>OSLEUM clade</taxon>
        <taxon>Lecanoromycetidae</taxon>
        <taxon>Lecanorales</taxon>
        <taxon>Lecanorineae</taxon>
        <taxon>Parmeliaceae</taxon>
        <taxon>Imshaugia</taxon>
    </lineage>
</organism>
<dbReference type="PANTHER" id="PTHR42791">
    <property type="entry name" value="GNAT FAMILY ACETYLTRANSFERASE"/>
    <property type="match status" value="1"/>
</dbReference>
<name>A0A8H3FJZ9_9LECA</name>
<gene>
    <name evidence="2" type="ORF">IMSHALPRED_006391</name>
</gene>
<dbReference type="AlphaFoldDB" id="A0A8H3FJZ9"/>
<sequence length="247" mass="27500">MPLTLSPCLPTDAPSLALASEATWSPIPRNKVAFGNVPISARLEMYEKTFHDGMTVQKQYNLPQQKHYLKVTDDATGEIAACGVWVYLPEGYCADDDEEVVTGPLPTGANEELMRDFCRMTGAMRGEHAGRHEAHWCEWAFLNISLNECCQVLSAYVPNAAKVLWLLGTHPRHERKGAGAQLVRWAFPRADAAGLRCYVDASRFGHPLYRKCGFEDVGEMSLDLDEYGGEGLGVQRWVAMVREPQKV</sequence>
<evidence type="ECO:0000313" key="3">
    <source>
        <dbReference type="Proteomes" id="UP000664534"/>
    </source>
</evidence>
<keyword evidence="3" id="KW-1185">Reference proteome</keyword>
<feature type="domain" description="N-acetyltransferase" evidence="1">
    <location>
        <begin position="100"/>
        <end position="245"/>
    </location>
</feature>
<proteinExistence type="predicted"/>
<dbReference type="Proteomes" id="UP000664534">
    <property type="component" value="Unassembled WGS sequence"/>
</dbReference>
<reference evidence="2" key="1">
    <citation type="submission" date="2021-03" db="EMBL/GenBank/DDBJ databases">
        <authorList>
            <person name="Tagirdzhanova G."/>
        </authorList>
    </citation>
    <scope>NUCLEOTIDE SEQUENCE</scope>
</reference>
<dbReference type="InterPro" id="IPR052523">
    <property type="entry name" value="Trichothecene_AcTrans"/>
</dbReference>
<evidence type="ECO:0000313" key="2">
    <source>
        <dbReference type="EMBL" id="CAF9925140.1"/>
    </source>
</evidence>
<comment type="caution">
    <text evidence="2">The sequence shown here is derived from an EMBL/GenBank/DDBJ whole genome shotgun (WGS) entry which is preliminary data.</text>
</comment>
<protein>
    <recommendedName>
        <fullName evidence="1">N-acetyltransferase domain-containing protein</fullName>
    </recommendedName>
</protein>
<accession>A0A8H3FJZ9</accession>
<dbReference type="PROSITE" id="PS51186">
    <property type="entry name" value="GNAT"/>
    <property type="match status" value="1"/>
</dbReference>
<dbReference type="PANTHER" id="PTHR42791:SF14">
    <property type="entry name" value="N-ACETYLTRANSFERASE DOMAIN-CONTAINING PROTEIN"/>
    <property type="match status" value="1"/>
</dbReference>
<dbReference type="Pfam" id="PF00583">
    <property type="entry name" value="Acetyltransf_1"/>
    <property type="match status" value="1"/>
</dbReference>